<gene>
    <name evidence="4" type="ORF">TorRG33x02_171180</name>
</gene>
<dbReference type="InterPro" id="IPR046848">
    <property type="entry name" value="E_motif"/>
</dbReference>
<evidence type="ECO:0000256" key="2">
    <source>
        <dbReference type="ARBA" id="ARBA00061659"/>
    </source>
</evidence>
<organism evidence="4 5">
    <name type="scientific">Trema orientale</name>
    <name type="common">Charcoal tree</name>
    <name type="synonym">Celtis orientalis</name>
    <dbReference type="NCBI Taxonomy" id="63057"/>
    <lineage>
        <taxon>Eukaryota</taxon>
        <taxon>Viridiplantae</taxon>
        <taxon>Streptophyta</taxon>
        <taxon>Embryophyta</taxon>
        <taxon>Tracheophyta</taxon>
        <taxon>Spermatophyta</taxon>
        <taxon>Magnoliopsida</taxon>
        <taxon>eudicotyledons</taxon>
        <taxon>Gunneridae</taxon>
        <taxon>Pentapetalae</taxon>
        <taxon>rosids</taxon>
        <taxon>fabids</taxon>
        <taxon>Rosales</taxon>
        <taxon>Cannabaceae</taxon>
        <taxon>Trema</taxon>
    </lineage>
</organism>
<dbReference type="STRING" id="63057.A0A2P5ENT3"/>
<feature type="repeat" description="PPR" evidence="3">
    <location>
        <begin position="205"/>
        <end position="239"/>
    </location>
</feature>
<dbReference type="Pfam" id="PF20431">
    <property type="entry name" value="E_motif"/>
    <property type="match status" value="1"/>
</dbReference>
<accession>A0A2P5ENT3</accession>
<name>A0A2P5ENT3_TREOI</name>
<dbReference type="EMBL" id="JXTC01000121">
    <property type="protein sequence ID" value="PON87169.1"/>
    <property type="molecule type" value="Genomic_DNA"/>
</dbReference>
<dbReference type="GO" id="GO:0003723">
    <property type="term" value="F:RNA binding"/>
    <property type="evidence" value="ECO:0007669"/>
    <property type="project" value="InterPro"/>
</dbReference>
<dbReference type="Gene3D" id="1.25.40.10">
    <property type="entry name" value="Tetratricopeptide repeat domain"/>
    <property type="match status" value="3"/>
</dbReference>
<evidence type="ECO:0000256" key="1">
    <source>
        <dbReference type="ARBA" id="ARBA00022737"/>
    </source>
</evidence>
<dbReference type="InterPro" id="IPR046960">
    <property type="entry name" value="PPR_At4g14850-like_plant"/>
</dbReference>
<dbReference type="InterPro" id="IPR011990">
    <property type="entry name" value="TPR-like_helical_dom_sf"/>
</dbReference>
<comment type="caution">
    <text evidence="4">The sequence shown here is derived from an EMBL/GenBank/DDBJ whole genome shotgun (WGS) entry which is preliminary data.</text>
</comment>
<dbReference type="GO" id="GO:0009451">
    <property type="term" value="P:RNA modification"/>
    <property type="evidence" value="ECO:0007669"/>
    <property type="project" value="InterPro"/>
</dbReference>
<dbReference type="Pfam" id="PF13041">
    <property type="entry name" value="PPR_2"/>
    <property type="match status" value="1"/>
</dbReference>
<keyword evidence="5" id="KW-1185">Reference proteome</keyword>
<reference evidence="5" key="1">
    <citation type="submission" date="2016-06" db="EMBL/GenBank/DDBJ databases">
        <title>Parallel loss of symbiosis genes in relatives of nitrogen-fixing non-legume Parasponia.</title>
        <authorList>
            <person name="Van Velzen R."/>
            <person name="Holmer R."/>
            <person name="Bu F."/>
            <person name="Rutten L."/>
            <person name="Van Zeijl A."/>
            <person name="Liu W."/>
            <person name="Santuari L."/>
            <person name="Cao Q."/>
            <person name="Sharma T."/>
            <person name="Shen D."/>
            <person name="Roswanjaya Y."/>
            <person name="Wardhani T."/>
            <person name="Kalhor M.S."/>
            <person name="Jansen J."/>
            <person name="Van den Hoogen J."/>
            <person name="Gungor B."/>
            <person name="Hartog M."/>
            <person name="Hontelez J."/>
            <person name="Verver J."/>
            <person name="Yang W.-C."/>
            <person name="Schijlen E."/>
            <person name="Repin R."/>
            <person name="Schilthuizen M."/>
            <person name="Schranz E."/>
            <person name="Heidstra R."/>
            <person name="Miyata K."/>
            <person name="Fedorova E."/>
            <person name="Kohlen W."/>
            <person name="Bisseling T."/>
            <person name="Smit S."/>
            <person name="Geurts R."/>
        </authorList>
    </citation>
    <scope>NUCLEOTIDE SEQUENCE [LARGE SCALE GENOMIC DNA]</scope>
    <source>
        <strain evidence="5">cv. RG33-2</strain>
    </source>
</reference>
<dbReference type="FunCoup" id="A0A2P5ENT3">
    <property type="interactions" value="249"/>
</dbReference>
<comment type="similarity">
    <text evidence="2">Belongs to the PPR family. PCMP-E subfamily.</text>
</comment>
<evidence type="ECO:0000313" key="5">
    <source>
        <dbReference type="Proteomes" id="UP000237000"/>
    </source>
</evidence>
<protein>
    <submittedName>
        <fullName evidence="4">Tetratricopeptide-like helical domain containing protein</fullName>
    </submittedName>
</protein>
<dbReference type="Pfam" id="PF01535">
    <property type="entry name" value="PPR"/>
    <property type="match status" value="7"/>
</dbReference>
<dbReference type="AlphaFoldDB" id="A0A2P5ENT3"/>
<sequence>MIIGALVRTSYSHRYRQSLRLLSSVSTSSSTKISWDPTVALELNHPSLILLEKCSSRNHFRQILAQTMRIGLIGQTFPMSRLLLFSAISHPENLDMAVLLFNHYTPYPNLYIYNTMISALSFLKSRSFTLYNSMLHSGIYPDKNTLLYLVQASQCVSEVKQVHCHAIVTGFFLYGYLKNSLIKMYLEKGSKGLAHKVFCEMSRPDIVSFNIMIVGYAKEGFCLEAIELFDEMVFLGLKPDEYTMLGLILSCGLLRDRKLGKSTHAWIERRKVGSSLNLILGNALLDMYVKCKELDLALNIFNGLMEKKDIVSWNTMISGYAKAGELELALSIFNKMPRKDLISWNSLIAGFAQKGLYKMVMRLLNSMVAENVRPDNITMVCLVSGAAEIGALEQGEWIHGLVVRMQMKVDAFLGSALIDMYCKCGTVEKAFLVFQGVKKKDVTIWTTMITGLAFHGYGNKALDLFFTMQQDVMPNEVTFVAVLTACTHSGLVDEGLNIFDSMKKKFGIEPGVEHYGCLVDLLGRSGRLAEAKDVIEKMPMKPSRSIWGAMLSACRARGDMELAEIASRELLKLEPEKEGGYVLLSNIYASCERWNHSDMIREVMERRGVKKSAGCSSVVLDGLAHNFIAADSRHPRWPDIFSILQSLNSEMKLDDDCPLDMPMLLEPR</sequence>
<dbReference type="NCBIfam" id="TIGR00756">
    <property type="entry name" value="PPR"/>
    <property type="match status" value="4"/>
</dbReference>
<feature type="repeat" description="PPR" evidence="3">
    <location>
        <begin position="309"/>
        <end position="343"/>
    </location>
</feature>
<dbReference type="InterPro" id="IPR002885">
    <property type="entry name" value="PPR_rpt"/>
</dbReference>
<dbReference type="PANTHER" id="PTHR47926:SF492">
    <property type="entry name" value="DYW DOMAIN-CONTAINING PROTEIN"/>
    <property type="match status" value="1"/>
</dbReference>
<proteinExistence type="inferred from homology"/>
<keyword evidence="1" id="KW-0677">Repeat</keyword>
<dbReference type="Proteomes" id="UP000237000">
    <property type="component" value="Unassembled WGS sequence"/>
</dbReference>
<evidence type="ECO:0000256" key="3">
    <source>
        <dbReference type="PROSITE-ProRule" id="PRU00708"/>
    </source>
</evidence>
<evidence type="ECO:0000313" key="4">
    <source>
        <dbReference type="EMBL" id="PON87169.1"/>
    </source>
</evidence>
<dbReference type="PROSITE" id="PS51375">
    <property type="entry name" value="PPR"/>
    <property type="match status" value="4"/>
</dbReference>
<dbReference type="PANTHER" id="PTHR47926">
    <property type="entry name" value="PENTATRICOPEPTIDE REPEAT-CONTAINING PROTEIN"/>
    <property type="match status" value="1"/>
</dbReference>
<dbReference type="OrthoDB" id="1909720at2759"/>
<dbReference type="FunFam" id="1.25.40.10:FF:000280">
    <property type="entry name" value="Pentatricopeptide repeat-containing protein"/>
    <property type="match status" value="1"/>
</dbReference>
<dbReference type="FunFam" id="1.25.40.10:FF:000412">
    <property type="entry name" value="Putative pentatricopeptide repeat-containing protein"/>
    <property type="match status" value="1"/>
</dbReference>
<dbReference type="InParanoid" id="A0A2P5ENT3"/>
<dbReference type="FunFam" id="1.25.40.10:FF:000031">
    <property type="entry name" value="Pentatricopeptide repeat-containing protein mitochondrial"/>
    <property type="match status" value="1"/>
</dbReference>
<feature type="repeat" description="PPR" evidence="3">
    <location>
        <begin position="410"/>
        <end position="444"/>
    </location>
</feature>
<feature type="repeat" description="PPR" evidence="3">
    <location>
        <begin position="475"/>
        <end position="510"/>
    </location>
</feature>